<keyword evidence="4" id="KW-0378">Hydrolase</keyword>
<keyword evidence="2" id="KW-0812">Transmembrane</keyword>
<feature type="transmembrane region" description="Helical" evidence="2">
    <location>
        <begin position="68"/>
        <end position="88"/>
    </location>
</feature>
<keyword evidence="2" id="KW-0472">Membrane</keyword>
<name>A0A1I0TMV7_9NOCA</name>
<feature type="transmembrane region" description="Helical" evidence="2">
    <location>
        <begin position="356"/>
        <end position="375"/>
    </location>
</feature>
<dbReference type="RefSeq" id="WP_068364246.1">
    <property type="nucleotide sequence ID" value="NZ_FOJN01000008.1"/>
</dbReference>
<accession>A0A1I0TMV7</accession>
<dbReference type="PANTHER" id="PTHR23028:SF53">
    <property type="entry name" value="ACYL_TRANSF_3 DOMAIN-CONTAINING PROTEIN"/>
    <property type="match status" value="1"/>
</dbReference>
<dbReference type="AlphaFoldDB" id="A0A1I0TMV7"/>
<protein>
    <submittedName>
        <fullName evidence="4">Peptidoglycan/LPS O-acetylase OafA/YrhL, contains acyltransferase and SGNH-hydrolase domains</fullName>
    </submittedName>
</protein>
<sequence>MDDITRQRPPEASPSAPPADTLSRLAPQTKGTRLAGLEGPRGLGAICVIVAHVGVHTPGISTAARLDFLGQALTFFFVLSGFLLYLPYVQRYLDGRPRPDAKRYFANRVRRIFPAYLVIFLIVNFVLRVSYLENPVVAGWDKSDNSTGMITDPIPLLAHLTLTQSLFPSTLQTGINPAWSLTAEWGFYLVLPLVGYFLFRSVRRRSATVTGALIPAAALIAVGLVANTVTGFLQRGATNLTPLEAYWGPNWIAVLSRSSLALADNFAWGMVAAVIYVAIARGAFRGTSTRTVVRVSTAAMLIALVASMIAFVLGSRYISSIFAVSSCALIVMIVAPLARGEESRLARITDWRPLKYLGMISLSAYLWHYPVLILVERWGVPIPNSPLGLLWGSAVVIGITVALATATYYLVEKPMMSWRT</sequence>
<dbReference type="InterPro" id="IPR050879">
    <property type="entry name" value="Acyltransferase_3"/>
</dbReference>
<keyword evidence="4" id="KW-0808">Transferase</keyword>
<dbReference type="EMBL" id="FOJN01000008">
    <property type="protein sequence ID" value="SFA53102.1"/>
    <property type="molecule type" value="Genomic_DNA"/>
</dbReference>
<dbReference type="Proteomes" id="UP000182054">
    <property type="component" value="Unassembled WGS sequence"/>
</dbReference>
<evidence type="ECO:0000313" key="5">
    <source>
        <dbReference type="Proteomes" id="UP000182054"/>
    </source>
</evidence>
<feature type="domain" description="Acyltransferase 3" evidence="3">
    <location>
        <begin position="35"/>
        <end position="405"/>
    </location>
</feature>
<reference evidence="4 5" key="1">
    <citation type="submission" date="2016-10" db="EMBL/GenBank/DDBJ databases">
        <authorList>
            <person name="de Groot N.N."/>
        </authorList>
    </citation>
    <scope>NUCLEOTIDE SEQUENCE [LARGE SCALE GENOMIC DNA]</scope>
    <source>
        <strain evidence="4 5">DSM 44908</strain>
    </source>
</reference>
<dbReference type="InterPro" id="IPR002656">
    <property type="entry name" value="Acyl_transf_3_dom"/>
</dbReference>
<feature type="region of interest" description="Disordered" evidence="1">
    <location>
        <begin position="1"/>
        <end position="24"/>
    </location>
</feature>
<keyword evidence="4" id="KW-0012">Acyltransferase</keyword>
<feature type="transmembrane region" description="Helical" evidence="2">
    <location>
        <begin position="291"/>
        <end position="311"/>
    </location>
</feature>
<dbReference type="Pfam" id="PF01757">
    <property type="entry name" value="Acyl_transf_3"/>
    <property type="match status" value="1"/>
</dbReference>
<gene>
    <name evidence="4" type="ORF">SAMN05444374_10819</name>
</gene>
<dbReference type="OrthoDB" id="5242306at2"/>
<feature type="transmembrane region" description="Helical" evidence="2">
    <location>
        <begin position="178"/>
        <end position="199"/>
    </location>
</feature>
<evidence type="ECO:0000256" key="1">
    <source>
        <dbReference type="SAM" id="MobiDB-lite"/>
    </source>
</evidence>
<proteinExistence type="predicted"/>
<dbReference type="PANTHER" id="PTHR23028">
    <property type="entry name" value="ACETYLTRANSFERASE"/>
    <property type="match status" value="1"/>
</dbReference>
<feature type="transmembrane region" description="Helical" evidence="2">
    <location>
        <begin position="317"/>
        <end position="335"/>
    </location>
</feature>
<organism evidence="4 5">
    <name type="scientific">Rhodococcoides kroppenstedtii</name>
    <dbReference type="NCBI Taxonomy" id="293050"/>
    <lineage>
        <taxon>Bacteria</taxon>
        <taxon>Bacillati</taxon>
        <taxon>Actinomycetota</taxon>
        <taxon>Actinomycetes</taxon>
        <taxon>Mycobacteriales</taxon>
        <taxon>Nocardiaceae</taxon>
        <taxon>Rhodococcoides</taxon>
    </lineage>
</organism>
<dbReference type="GO" id="GO:0016020">
    <property type="term" value="C:membrane"/>
    <property type="evidence" value="ECO:0007669"/>
    <property type="project" value="TreeGrafter"/>
</dbReference>
<feature type="transmembrane region" description="Helical" evidence="2">
    <location>
        <begin position="109"/>
        <end position="127"/>
    </location>
</feature>
<dbReference type="GO" id="GO:0016747">
    <property type="term" value="F:acyltransferase activity, transferring groups other than amino-acyl groups"/>
    <property type="evidence" value="ECO:0007669"/>
    <property type="project" value="InterPro"/>
</dbReference>
<feature type="transmembrane region" description="Helical" evidence="2">
    <location>
        <begin position="211"/>
        <end position="233"/>
    </location>
</feature>
<evidence type="ECO:0000259" key="3">
    <source>
        <dbReference type="Pfam" id="PF01757"/>
    </source>
</evidence>
<dbReference type="GeneID" id="85486120"/>
<evidence type="ECO:0000256" key="2">
    <source>
        <dbReference type="SAM" id="Phobius"/>
    </source>
</evidence>
<feature type="transmembrane region" description="Helical" evidence="2">
    <location>
        <begin position="266"/>
        <end position="284"/>
    </location>
</feature>
<dbReference type="GO" id="GO:0016787">
    <property type="term" value="F:hydrolase activity"/>
    <property type="evidence" value="ECO:0007669"/>
    <property type="project" value="UniProtKB-KW"/>
</dbReference>
<feature type="transmembrane region" description="Helical" evidence="2">
    <location>
        <begin position="387"/>
        <end position="411"/>
    </location>
</feature>
<evidence type="ECO:0000313" key="4">
    <source>
        <dbReference type="EMBL" id="SFA53102.1"/>
    </source>
</evidence>
<keyword evidence="2" id="KW-1133">Transmembrane helix</keyword>
<dbReference type="GO" id="GO:0009103">
    <property type="term" value="P:lipopolysaccharide biosynthetic process"/>
    <property type="evidence" value="ECO:0007669"/>
    <property type="project" value="TreeGrafter"/>
</dbReference>